<evidence type="ECO:0008006" key="4">
    <source>
        <dbReference type="Google" id="ProtNLM"/>
    </source>
</evidence>
<feature type="signal peptide" evidence="1">
    <location>
        <begin position="1"/>
        <end position="18"/>
    </location>
</feature>
<gene>
    <name evidence="2" type="ORF">DF185_12830</name>
</gene>
<keyword evidence="1" id="KW-0732">Signal</keyword>
<evidence type="ECO:0000256" key="1">
    <source>
        <dbReference type="SAM" id="SignalP"/>
    </source>
</evidence>
<sequence>MRLLILFIISNLSISSFAQINSTESTITKELLESINTIDDSLTRVILKKMQDENLVNEASNTIKDAYEIFDLINNANHSMNDCYILVQDSIMIQTTNKSYSVTDVFNKIGMHPSNKRFVFRPEIDRNHLFLTKRNQQVLNNFIEFINSSIEYKPIWRNGKISKWESPVLFDPLLQKLSNYISIYTGEGEVAVLNYWVIKQVSFNKRKNKALVEVDYTTSGERFYLEKDKGVWKVIKSFTTWIE</sequence>
<accession>A0A2V4A9Y6</accession>
<proteinExistence type="predicted"/>
<comment type="caution">
    <text evidence="2">The sequence shown here is derived from an EMBL/GenBank/DDBJ whole genome shotgun (WGS) entry which is preliminary data.</text>
</comment>
<keyword evidence="3" id="KW-1185">Reference proteome</keyword>
<name>A0A2V4A9Y6_9BACT</name>
<dbReference type="Proteomes" id="UP000248079">
    <property type="component" value="Unassembled WGS sequence"/>
</dbReference>
<evidence type="ECO:0000313" key="2">
    <source>
        <dbReference type="EMBL" id="PXY00784.1"/>
    </source>
</evidence>
<dbReference type="AlphaFoldDB" id="A0A2V4A9Y6"/>
<dbReference type="RefSeq" id="WP_110361150.1">
    <property type="nucleotide sequence ID" value="NZ_QFLI01000005.1"/>
</dbReference>
<dbReference type="OrthoDB" id="714084at2"/>
<dbReference type="EMBL" id="QFLI01000005">
    <property type="protein sequence ID" value="PXY00784.1"/>
    <property type="molecule type" value="Genomic_DNA"/>
</dbReference>
<reference evidence="2 3" key="1">
    <citation type="submission" date="2018-05" db="EMBL/GenBank/DDBJ databases">
        <title>Marinifilum breve JC075T sp. nov., a marine bacterium isolated from Yongle Blue Hole in the South China Sea.</title>
        <authorList>
            <person name="Fu T."/>
        </authorList>
    </citation>
    <scope>NUCLEOTIDE SEQUENCE [LARGE SCALE GENOMIC DNA]</scope>
    <source>
        <strain evidence="2 3">JC075</strain>
    </source>
</reference>
<feature type="chain" id="PRO_5016031461" description="DUF4348 domain-containing protein" evidence="1">
    <location>
        <begin position="19"/>
        <end position="243"/>
    </location>
</feature>
<evidence type="ECO:0000313" key="3">
    <source>
        <dbReference type="Proteomes" id="UP000248079"/>
    </source>
</evidence>
<organism evidence="2 3">
    <name type="scientific">Marinifilum breve</name>
    <dbReference type="NCBI Taxonomy" id="2184082"/>
    <lineage>
        <taxon>Bacteria</taxon>
        <taxon>Pseudomonadati</taxon>
        <taxon>Bacteroidota</taxon>
        <taxon>Bacteroidia</taxon>
        <taxon>Marinilabiliales</taxon>
        <taxon>Marinifilaceae</taxon>
    </lineage>
</organism>
<protein>
    <recommendedName>
        <fullName evidence="4">DUF4348 domain-containing protein</fullName>
    </recommendedName>
</protein>